<evidence type="ECO:0008006" key="4">
    <source>
        <dbReference type="Google" id="ProtNLM"/>
    </source>
</evidence>
<evidence type="ECO:0000313" key="3">
    <source>
        <dbReference type="Proteomes" id="UP001157046"/>
    </source>
</evidence>
<evidence type="ECO:0000256" key="1">
    <source>
        <dbReference type="SAM" id="SignalP"/>
    </source>
</evidence>
<dbReference type="EMBL" id="BSUY01000006">
    <property type="protein sequence ID" value="GMA84727.1"/>
    <property type="molecule type" value="Genomic_DNA"/>
</dbReference>
<reference evidence="3" key="1">
    <citation type="journal article" date="2019" name="Int. J. Syst. Evol. Microbiol.">
        <title>The Global Catalogue of Microorganisms (GCM) 10K type strain sequencing project: providing services to taxonomists for standard genome sequencing and annotation.</title>
        <authorList>
            <consortium name="The Broad Institute Genomics Platform"/>
            <consortium name="The Broad Institute Genome Sequencing Center for Infectious Disease"/>
            <person name="Wu L."/>
            <person name="Ma J."/>
        </authorList>
    </citation>
    <scope>NUCLEOTIDE SEQUENCE [LARGE SCALE GENOMIC DNA]</scope>
    <source>
        <strain evidence="3">NBRC 102030</strain>
    </source>
</reference>
<organism evidence="2 3">
    <name type="scientific">Shewanella glacialipiscicola</name>
    <dbReference type="NCBI Taxonomy" id="614069"/>
    <lineage>
        <taxon>Bacteria</taxon>
        <taxon>Pseudomonadati</taxon>
        <taxon>Pseudomonadota</taxon>
        <taxon>Gammaproteobacteria</taxon>
        <taxon>Alteromonadales</taxon>
        <taxon>Shewanellaceae</taxon>
        <taxon>Shewanella</taxon>
    </lineage>
</organism>
<comment type="caution">
    <text evidence="2">The sequence shown here is derived from an EMBL/GenBank/DDBJ whole genome shotgun (WGS) entry which is preliminary data.</text>
</comment>
<keyword evidence="3" id="KW-1185">Reference proteome</keyword>
<proteinExistence type="predicted"/>
<protein>
    <recommendedName>
        <fullName evidence="4">TonB-dependent receptor</fullName>
    </recommendedName>
</protein>
<dbReference type="SUPFAM" id="SSF56935">
    <property type="entry name" value="Porins"/>
    <property type="match status" value="1"/>
</dbReference>
<sequence>MKLRKLALLMQVPVLLTVSGGEAFAAEQSLDEITITATRNTDGDSSSRNISVVSQDDIARQQATSVFGLLTIYLMSH</sequence>
<name>A0ABQ6JAC7_9GAMM</name>
<feature type="chain" id="PRO_5046378637" description="TonB-dependent receptor" evidence="1">
    <location>
        <begin position="26"/>
        <end position="77"/>
    </location>
</feature>
<gene>
    <name evidence="2" type="ORF">GCM10025855_42620</name>
</gene>
<dbReference type="Proteomes" id="UP001157046">
    <property type="component" value="Unassembled WGS sequence"/>
</dbReference>
<keyword evidence="1" id="KW-0732">Signal</keyword>
<accession>A0ABQ6JAC7</accession>
<evidence type="ECO:0000313" key="2">
    <source>
        <dbReference type="EMBL" id="GMA84727.1"/>
    </source>
</evidence>
<dbReference type="RefSeq" id="WP_284308012.1">
    <property type="nucleotide sequence ID" value="NZ_BSUY01000006.1"/>
</dbReference>
<feature type="signal peptide" evidence="1">
    <location>
        <begin position="1"/>
        <end position="25"/>
    </location>
</feature>